<evidence type="ECO:0000256" key="2">
    <source>
        <dbReference type="ARBA" id="ARBA00023043"/>
    </source>
</evidence>
<dbReference type="PROSITE" id="PS50297">
    <property type="entry name" value="ANK_REP_REGION"/>
    <property type="match status" value="3"/>
</dbReference>
<accession>A0AAD8A370</accession>
<feature type="repeat" description="ANK" evidence="3">
    <location>
        <begin position="525"/>
        <end position="557"/>
    </location>
</feature>
<dbReference type="PROSITE" id="PS50088">
    <property type="entry name" value="ANK_REPEAT"/>
    <property type="match status" value="3"/>
</dbReference>
<evidence type="ECO:0008006" key="6">
    <source>
        <dbReference type="Google" id="ProtNLM"/>
    </source>
</evidence>
<dbReference type="SMART" id="SM00248">
    <property type="entry name" value="ANK"/>
    <property type="match status" value="7"/>
</dbReference>
<dbReference type="InterPro" id="IPR002110">
    <property type="entry name" value="Ankyrin_rpt"/>
</dbReference>
<protein>
    <recommendedName>
        <fullName evidence="6">Ankyrin repeat protein</fullName>
    </recommendedName>
</protein>
<dbReference type="InterPro" id="IPR036770">
    <property type="entry name" value="Ankyrin_rpt-contain_sf"/>
</dbReference>
<dbReference type="Proteomes" id="UP001233999">
    <property type="component" value="Unassembled WGS sequence"/>
</dbReference>
<feature type="repeat" description="ANK" evidence="3">
    <location>
        <begin position="495"/>
        <end position="527"/>
    </location>
</feature>
<dbReference type="SUPFAM" id="SSF48403">
    <property type="entry name" value="Ankyrin repeat"/>
    <property type="match status" value="1"/>
</dbReference>
<dbReference type="AlphaFoldDB" id="A0AAD8A370"/>
<evidence type="ECO:0000256" key="3">
    <source>
        <dbReference type="PROSITE-ProRule" id="PRU00023"/>
    </source>
</evidence>
<feature type="repeat" description="ANK" evidence="3">
    <location>
        <begin position="461"/>
        <end position="493"/>
    </location>
</feature>
<evidence type="ECO:0000256" key="1">
    <source>
        <dbReference type="ARBA" id="ARBA00022737"/>
    </source>
</evidence>
<evidence type="ECO:0000313" key="4">
    <source>
        <dbReference type="EMBL" id="KAJ9591830.1"/>
    </source>
</evidence>
<dbReference type="Gene3D" id="1.25.40.20">
    <property type="entry name" value="Ankyrin repeat-containing domain"/>
    <property type="match status" value="4"/>
</dbReference>
<reference evidence="4" key="1">
    <citation type="journal article" date="2023" name="IScience">
        <title>Live-bearing cockroach genome reveals convergent evolutionary mechanisms linked to viviparity in insects and beyond.</title>
        <authorList>
            <person name="Fouks B."/>
            <person name="Harrison M.C."/>
            <person name="Mikhailova A.A."/>
            <person name="Marchal E."/>
            <person name="English S."/>
            <person name="Carruthers M."/>
            <person name="Jennings E.C."/>
            <person name="Chiamaka E.L."/>
            <person name="Frigard R.A."/>
            <person name="Pippel M."/>
            <person name="Attardo G.M."/>
            <person name="Benoit J.B."/>
            <person name="Bornberg-Bauer E."/>
            <person name="Tobe S.S."/>
        </authorList>
    </citation>
    <scope>NUCLEOTIDE SEQUENCE</scope>
    <source>
        <strain evidence="4">Stay&amp;Tobe</strain>
    </source>
</reference>
<dbReference type="PRINTS" id="PR01415">
    <property type="entry name" value="ANKYRIN"/>
</dbReference>
<name>A0AAD8A370_DIPPU</name>
<dbReference type="EMBL" id="JASPKZ010003856">
    <property type="protein sequence ID" value="KAJ9591830.1"/>
    <property type="molecule type" value="Genomic_DNA"/>
</dbReference>
<dbReference type="PANTHER" id="PTHR24123:SF141">
    <property type="entry name" value="ANKYRIN 2, ISOFORM U"/>
    <property type="match status" value="1"/>
</dbReference>
<sequence>MLQQLVKQFSTLAFSLCPFTSDDQRIFLMNFWEKIPNRPDNFSTFVSSLMNLWESSHNDNLNELTGIPLQSRMLAEVFHEDAAHFCSTGKVRLPECLNLIMLYDQFVFKKCKEHFDKFGVNVSEKGCRVLQDYQHNYQQSLMYCALVSYLHPEHIRELNHSEIVLFQNKQFVDRFKSAQDNIGIVVRLAGEKAVFLHSTFTEYFIALYFSEYFSFQLGFIEKIYMNEDFKVIQKFLDRILAKERKLHTSVINQNLSEVQNLVSQGSIEVNLRDAGGRTALHLAILNMNTFFHTDQKCLYGYFLYKDECYDDNYKILKTLLDHGAVVDCEEDQVLHCKPLQLAEKIKAWRVVAMLLESQDDDKLIGWIRDNIEKEEVGGECESRMSESLHNVAFVSLDDGNMNVVKSILNCGVSVHHTMRDNNDTMLSIVAMNGHVELAQLLISHCANDDEKQVYVNKIYEDGITALYLAAGLGEYEIAELLLKHGALVDVCGGYENRTPLMRAAEENQLTLAELLVQHGACVNANGQTALFLAAQTGYYDMVELLIQLGADANICDNVNRTPLMMALKRDLKGVIQVLRRNKASENATN</sequence>
<organism evidence="4 5">
    <name type="scientific">Diploptera punctata</name>
    <name type="common">Pacific beetle cockroach</name>
    <dbReference type="NCBI Taxonomy" id="6984"/>
    <lineage>
        <taxon>Eukaryota</taxon>
        <taxon>Metazoa</taxon>
        <taxon>Ecdysozoa</taxon>
        <taxon>Arthropoda</taxon>
        <taxon>Hexapoda</taxon>
        <taxon>Insecta</taxon>
        <taxon>Pterygota</taxon>
        <taxon>Neoptera</taxon>
        <taxon>Polyneoptera</taxon>
        <taxon>Dictyoptera</taxon>
        <taxon>Blattodea</taxon>
        <taxon>Blaberoidea</taxon>
        <taxon>Blaberidae</taxon>
        <taxon>Diplopterinae</taxon>
        <taxon>Diploptera</taxon>
    </lineage>
</organism>
<dbReference type="InterPro" id="IPR051165">
    <property type="entry name" value="Multifunctional_ANK_Repeat"/>
</dbReference>
<evidence type="ECO:0000313" key="5">
    <source>
        <dbReference type="Proteomes" id="UP001233999"/>
    </source>
</evidence>
<proteinExistence type="predicted"/>
<keyword evidence="1" id="KW-0677">Repeat</keyword>
<dbReference type="Pfam" id="PF12796">
    <property type="entry name" value="Ank_2"/>
    <property type="match status" value="2"/>
</dbReference>
<keyword evidence="5" id="KW-1185">Reference proteome</keyword>
<gene>
    <name evidence="4" type="ORF">L9F63_001647</name>
</gene>
<dbReference type="PANTHER" id="PTHR24123">
    <property type="entry name" value="ANKYRIN REPEAT-CONTAINING"/>
    <property type="match status" value="1"/>
</dbReference>
<reference evidence="4" key="2">
    <citation type="submission" date="2023-05" db="EMBL/GenBank/DDBJ databases">
        <authorList>
            <person name="Fouks B."/>
        </authorList>
    </citation>
    <scope>NUCLEOTIDE SEQUENCE</scope>
    <source>
        <strain evidence="4">Stay&amp;Tobe</strain>
        <tissue evidence="4">Testes</tissue>
    </source>
</reference>
<keyword evidence="2 3" id="KW-0040">ANK repeat</keyword>
<comment type="caution">
    <text evidence="4">The sequence shown here is derived from an EMBL/GenBank/DDBJ whole genome shotgun (WGS) entry which is preliminary data.</text>
</comment>